<sequence>MHRSYDYHSSSYSMDEYLQRMPSMIGDCPNFPNVQEVAEAGKHGAEEKSIDVEADGFIKKKHKGFALCKWDTFKLKTKVELTQCHDRLTDICV</sequence>
<protein>
    <submittedName>
        <fullName evidence="1">Uncharacterized protein</fullName>
    </submittedName>
</protein>
<name>A0A8X8VVE0_SALSN</name>
<dbReference type="Proteomes" id="UP000298416">
    <property type="component" value="Unassembled WGS sequence"/>
</dbReference>
<accession>A0A8X8VVE0</accession>
<keyword evidence="2" id="KW-1185">Reference proteome</keyword>
<dbReference type="AlphaFoldDB" id="A0A8X8VVE0"/>
<reference evidence="1" key="1">
    <citation type="submission" date="2018-01" db="EMBL/GenBank/DDBJ databases">
        <authorList>
            <person name="Mao J.F."/>
        </authorList>
    </citation>
    <scope>NUCLEOTIDE SEQUENCE</scope>
    <source>
        <strain evidence="1">Huo1</strain>
        <tissue evidence="1">Leaf</tissue>
    </source>
</reference>
<evidence type="ECO:0000313" key="2">
    <source>
        <dbReference type="Proteomes" id="UP000298416"/>
    </source>
</evidence>
<dbReference type="PANTHER" id="PTHR38224:SF1">
    <property type="entry name" value="PHLOEM SPECIFIC PROTEIN"/>
    <property type="match status" value="1"/>
</dbReference>
<evidence type="ECO:0000313" key="1">
    <source>
        <dbReference type="EMBL" id="KAG6383106.1"/>
    </source>
</evidence>
<comment type="caution">
    <text evidence="1">The sequence shown here is derived from an EMBL/GenBank/DDBJ whole genome shotgun (WGS) entry which is preliminary data.</text>
</comment>
<dbReference type="EMBL" id="PNBA02000731">
    <property type="protein sequence ID" value="KAG6383106.1"/>
    <property type="molecule type" value="Genomic_DNA"/>
</dbReference>
<gene>
    <name evidence="1" type="ORF">SASPL_157143</name>
</gene>
<proteinExistence type="predicted"/>
<reference evidence="1" key="2">
    <citation type="submission" date="2020-08" db="EMBL/GenBank/DDBJ databases">
        <title>Plant Genome Project.</title>
        <authorList>
            <person name="Zhang R.-G."/>
        </authorList>
    </citation>
    <scope>NUCLEOTIDE SEQUENCE</scope>
    <source>
        <strain evidence="1">Huo1</strain>
        <tissue evidence="1">Leaf</tissue>
    </source>
</reference>
<organism evidence="1">
    <name type="scientific">Salvia splendens</name>
    <name type="common">Scarlet sage</name>
    <dbReference type="NCBI Taxonomy" id="180675"/>
    <lineage>
        <taxon>Eukaryota</taxon>
        <taxon>Viridiplantae</taxon>
        <taxon>Streptophyta</taxon>
        <taxon>Embryophyta</taxon>
        <taxon>Tracheophyta</taxon>
        <taxon>Spermatophyta</taxon>
        <taxon>Magnoliopsida</taxon>
        <taxon>eudicotyledons</taxon>
        <taxon>Gunneridae</taxon>
        <taxon>Pentapetalae</taxon>
        <taxon>asterids</taxon>
        <taxon>lamiids</taxon>
        <taxon>Lamiales</taxon>
        <taxon>Lamiaceae</taxon>
        <taxon>Nepetoideae</taxon>
        <taxon>Mentheae</taxon>
        <taxon>Salviinae</taxon>
        <taxon>Salvia</taxon>
        <taxon>Salvia subgen. Calosphace</taxon>
        <taxon>core Calosphace</taxon>
    </lineage>
</organism>
<dbReference type="PANTHER" id="PTHR38224">
    <property type="entry name" value="PHLOEM SPECIFIC PROTEIN"/>
    <property type="match status" value="1"/>
</dbReference>